<dbReference type="SUPFAM" id="SSF52266">
    <property type="entry name" value="SGNH hydrolase"/>
    <property type="match status" value="1"/>
</dbReference>
<accession>A0A327M4P9</accession>
<dbReference type="OrthoDB" id="5196031at2"/>
<dbReference type="PANTHER" id="PTHR30383:SF5">
    <property type="entry name" value="SGNH HYDROLASE-TYPE ESTERASE DOMAIN-CONTAINING PROTEIN"/>
    <property type="match status" value="1"/>
</dbReference>
<dbReference type="InterPro" id="IPR036514">
    <property type="entry name" value="SGNH_hydro_sf"/>
</dbReference>
<feature type="domain" description="SGNH hydrolase-type esterase" evidence="1">
    <location>
        <begin position="9"/>
        <end position="185"/>
    </location>
</feature>
<name>A0A327M4P9_9PROT</name>
<dbReference type="AlphaFoldDB" id="A0A327M4P9"/>
<evidence type="ECO:0000313" key="3">
    <source>
        <dbReference type="Proteomes" id="UP000249065"/>
    </source>
</evidence>
<dbReference type="InterPro" id="IPR051532">
    <property type="entry name" value="Ester_Hydrolysis_Enzymes"/>
</dbReference>
<organism evidence="2 3">
    <name type="scientific">Roseicella frigidaeris</name>
    <dbReference type="NCBI Taxonomy" id="2230885"/>
    <lineage>
        <taxon>Bacteria</taxon>
        <taxon>Pseudomonadati</taxon>
        <taxon>Pseudomonadota</taxon>
        <taxon>Alphaproteobacteria</taxon>
        <taxon>Acetobacterales</taxon>
        <taxon>Roseomonadaceae</taxon>
        <taxon>Roseicella</taxon>
    </lineage>
</organism>
<dbReference type="Gene3D" id="3.40.50.1110">
    <property type="entry name" value="SGNH hydrolase"/>
    <property type="match status" value="1"/>
</dbReference>
<keyword evidence="3" id="KW-1185">Reference proteome</keyword>
<sequence>MIRDLRICFVGDSFVAGAGDETALGWVGRVTAAAWDRGVALTAYNLGVRRDTSADLRRRMEAEVLARLLRAGDAQAVVLSFGVNDCTHEDEMPRVPPEVTEENAAALLGWAATRWPVLMVGPPPVLDDAAHDARVAALSARLEALCAAMHLPYLPVHAPLAGSGAWRNAVGRGDGVHPDGAGYAALAGLVEGWPPWRRLTTA</sequence>
<comment type="caution">
    <text evidence="2">The sequence shown here is derived from an EMBL/GenBank/DDBJ whole genome shotgun (WGS) entry which is preliminary data.</text>
</comment>
<dbReference type="GO" id="GO:0004622">
    <property type="term" value="F:phosphatidylcholine lysophospholipase activity"/>
    <property type="evidence" value="ECO:0007669"/>
    <property type="project" value="TreeGrafter"/>
</dbReference>
<dbReference type="Pfam" id="PF13472">
    <property type="entry name" value="Lipase_GDSL_2"/>
    <property type="match status" value="1"/>
</dbReference>
<protein>
    <submittedName>
        <fullName evidence="2">Lipase</fullName>
    </submittedName>
</protein>
<gene>
    <name evidence="2" type="ORF">DOO78_14630</name>
</gene>
<dbReference type="Proteomes" id="UP000249065">
    <property type="component" value="Unassembled WGS sequence"/>
</dbReference>
<dbReference type="InterPro" id="IPR013830">
    <property type="entry name" value="SGNH_hydro"/>
</dbReference>
<evidence type="ECO:0000313" key="2">
    <source>
        <dbReference type="EMBL" id="RAI58251.1"/>
    </source>
</evidence>
<reference evidence="3" key="1">
    <citation type="submission" date="2018-06" db="EMBL/GenBank/DDBJ databases">
        <authorList>
            <person name="Khan S.A."/>
        </authorList>
    </citation>
    <scope>NUCLEOTIDE SEQUENCE [LARGE SCALE GENOMIC DNA]</scope>
    <source>
        <strain evidence="3">DB-1506</strain>
    </source>
</reference>
<dbReference type="PANTHER" id="PTHR30383">
    <property type="entry name" value="THIOESTERASE 1/PROTEASE 1/LYSOPHOSPHOLIPASE L1"/>
    <property type="match status" value="1"/>
</dbReference>
<dbReference type="RefSeq" id="WP_111470592.1">
    <property type="nucleotide sequence ID" value="NZ_QLIX01000010.1"/>
</dbReference>
<evidence type="ECO:0000259" key="1">
    <source>
        <dbReference type="Pfam" id="PF13472"/>
    </source>
</evidence>
<dbReference type="EMBL" id="QLIX01000010">
    <property type="protein sequence ID" value="RAI58251.1"/>
    <property type="molecule type" value="Genomic_DNA"/>
</dbReference>
<proteinExistence type="predicted"/>